<evidence type="ECO:0000313" key="3">
    <source>
        <dbReference type="EMBL" id="BDT62116.1"/>
    </source>
</evidence>
<protein>
    <submittedName>
        <fullName evidence="3">Uncharacterized protein</fullName>
    </submittedName>
</protein>
<keyword evidence="2" id="KW-1133">Transmembrane helix</keyword>
<organism evidence="3">
    <name type="scientific">Litopenaeus vannamei majanivirus Nimav-1_LVa</name>
    <dbReference type="NCBI Taxonomy" id="2984273"/>
    <lineage>
        <taxon>Viruses</taxon>
        <taxon>Viruses incertae sedis</taxon>
        <taxon>Naldaviricetes</taxon>
        <taxon>Nimaviridae</taxon>
    </lineage>
</organism>
<feature type="compositionally biased region" description="Low complexity" evidence="1">
    <location>
        <begin position="213"/>
        <end position="223"/>
    </location>
</feature>
<reference evidence="3" key="1">
    <citation type="submission" date="2022-10" db="EMBL/GenBank/DDBJ databases">
        <title>Genome sequences of endogenous nimaviruses in decapod crustaceans.</title>
        <authorList>
            <person name="Kawato S."/>
            <person name="Nozaki R."/>
            <person name="Kondo H."/>
            <person name="Hirono I."/>
        </authorList>
    </citation>
    <scope>NUCLEOTIDE SEQUENCE</scope>
    <source>
        <strain evidence="3">Lva-Nima_1</strain>
    </source>
</reference>
<feature type="region of interest" description="Disordered" evidence="1">
    <location>
        <begin position="210"/>
        <end position="231"/>
    </location>
</feature>
<accession>A0A9C7BLP9</accession>
<sequence length="231" mass="27254">MGRNLPCALFCCFVISYWCSAFYDIFLRMIECELPKKHLYTKYLYDGYKNISYCEHGEYSNIEVRYILANKDVVDNFMRILAVALYCKYESGVYCLCFQITKDVIQMIFIAPLQITSAYYHKSNNLYYYPRIVQSLKYLDLRIFKPFLLFWILGAVFIITIVILFQFYSYSDEIFYSKEKNENENDNDDQDNNNDIELPPPYDEAIVIDTEDSSSSNTNNNSSMVRRSTAV</sequence>
<evidence type="ECO:0000256" key="2">
    <source>
        <dbReference type="SAM" id="Phobius"/>
    </source>
</evidence>
<keyword evidence="2" id="KW-0472">Membrane</keyword>
<proteinExistence type="predicted"/>
<evidence type="ECO:0000256" key="1">
    <source>
        <dbReference type="SAM" id="MobiDB-lite"/>
    </source>
</evidence>
<dbReference type="EMBL" id="LC738872">
    <property type="protein sequence ID" value="BDT62116.1"/>
    <property type="molecule type" value="Genomic_DNA"/>
</dbReference>
<keyword evidence="2" id="KW-0812">Transmembrane</keyword>
<name>A0A9C7BLP9_9VIRU</name>
<feature type="transmembrane region" description="Helical" evidence="2">
    <location>
        <begin position="148"/>
        <end position="170"/>
    </location>
</feature>